<dbReference type="Pfam" id="PF02570">
    <property type="entry name" value="CbiC"/>
    <property type="match status" value="1"/>
</dbReference>
<evidence type="ECO:0000259" key="5">
    <source>
        <dbReference type="Pfam" id="PF02570"/>
    </source>
</evidence>
<evidence type="ECO:0000313" key="6">
    <source>
        <dbReference type="EMBL" id="AQS60071.1"/>
    </source>
</evidence>
<organism evidence="6 7">
    <name type="scientific">Desulforamulus ferrireducens</name>
    <dbReference type="NCBI Taxonomy" id="1833852"/>
    <lineage>
        <taxon>Bacteria</taxon>
        <taxon>Bacillati</taxon>
        <taxon>Bacillota</taxon>
        <taxon>Clostridia</taxon>
        <taxon>Eubacteriales</taxon>
        <taxon>Peptococcaceae</taxon>
        <taxon>Desulforamulus</taxon>
    </lineage>
</organism>
<dbReference type="STRING" id="1833852.B0537_13915"/>
<dbReference type="PANTHER" id="PTHR43588:SF1">
    <property type="entry name" value="COBALT-PRECORRIN-8 METHYLMUTASE"/>
    <property type="match status" value="1"/>
</dbReference>
<proteinExistence type="inferred from homology"/>
<dbReference type="GO" id="GO:0016993">
    <property type="term" value="F:precorrin-8X methylmutase activity"/>
    <property type="evidence" value="ECO:0007669"/>
    <property type="project" value="InterPro"/>
</dbReference>
<sequence>MTRFDGVLWHPREIEEESLRLVEGYLQKYKFPPGEKAVVSRLVHTSGDPALAELVRFHPQAVDTGWAALRNGAHIFTDVTMLAAGINHRRLTSYGGAVHCAVHTPEVAAEAAARGITRSAVAMEKFGNKLQGQVVAIGNAPTALFTLLKMIEEGLRPALVVGMPVGFVGAAHSKELLLQQGKVPCITVLGTRGGSPLAAATINALLYYQGSGG</sequence>
<dbReference type="RefSeq" id="WP_077715112.1">
    <property type="nucleotide sequence ID" value="NZ_CP019698.1"/>
</dbReference>
<name>A0A1S6IZ71_9FIRM</name>
<evidence type="ECO:0000256" key="1">
    <source>
        <dbReference type="ARBA" id="ARBA00004953"/>
    </source>
</evidence>
<dbReference type="PANTHER" id="PTHR43588">
    <property type="entry name" value="COBALT-PRECORRIN-8 METHYLMUTASE"/>
    <property type="match status" value="1"/>
</dbReference>
<dbReference type="EMBL" id="CP019698">
    <property type="protein sequence ID" value="AQS60071.1"/>
    <property type="molecule type" value="Genomic_DNA"/>
</dbReference>
<dbReference type="UniPathway" id="UPA00148"/>
<dbReference type="AlphaFoldDB" id="A0A1S6IZ71"/>
<keyword evidence="7" id="KW-1185">Reference proteome</keyword>
<keyword evidence="4 6" id="KW-0413">Isomerase</keyword>
<evidence type="ECO:0000256" key="2">
    <source>
        <dbReference type="ARBA" id="ARBA00009774"/>
    </source>
</evidence>
<dbReference type="InterPro" id="IPR003722">
    <property type="entry name" value="Cbl_synth_CobH/CbiC"/>
</dbReference>
<comment type="similarity">
    <text evidence="2">Belongs to the CobH/CbiC family.</text>
</comment>
<dbReference type="SUPFAM" id="SSF63965">
    <property type="entry name" value="Precorrin-8X methylmutase CbiC/CobH"/>
    <property type="match status" value="1"/>
</dbReference>
<dbReference type="OrthoDB" id="9780708at2"/>
<dbReference type="InterPro" id="IPR036588">
    <property type="entry name" value="CobH/CbiC_sf"/>
</dbReference>
<dbReference type="KEGG" id="dfg:B0537_13915"/>
<keyword evidence="3" id="KW-0169">Cobalamin biosynthesis</keyword>
<evidence type="ECO:0000256" key="4">
    <source>
        <dbReference type="ARBA" id="ARBA00023235"/>
    </source>
</evidence>
<evidence type="ECO:0000313" key="7">
    <source>
        <dbReference type="Proteomes" id="UP000189464"/>
    </source>
</evidence>
<dbReference type="Gene3D" id="3.40.50.10230">
    <property type="entry name" value="Cobalamin biosynthesis CobH/CbiC, precorrin-8X methylmutase"/>
    <property type="match status" value="1"/>
</dbReference>
<dbReference type="GO" id="GO:0009236">
    <property type="term" value="P:cobalamin biosynthetic process"/>
    <property type="evidence" value="ECO:0007669"/>
    <property type="project" value="UniProtKB-UniPathway"/>
</dbReference>
<accession>A0A1S6IZ71</accession>
<comment type="pathway">
    <text evidence="1">Cofactor biosynthesis; adenosylcobalamin biosynthesis.</text>
</comment>
<evidence type="ECO:0000256" key="3">
    <source>
        <dbReference type="ARBA" id="ARBA00022573"/>
    </source>
</evidence>
<reference evidence="6 7" key="1">
    <citation type="journal article" date="2016" name="Int. J. Syst. Evol. Microbiol.">
        <title>Desulfotomaculum ferrireducens sp. nov., a moderately thermophilic sulfate-reducing and dissimilatory Fe(III)-reducing bacterium isolated from compost.</title>
        <authorList>
            <person name="Yang G."/>
            <person name="Guo J."/>
            <person name="Zhuang L."/>
            <person name="Yuan Y."/>
            <person name="Zhou S."/>
        </authorList>
    </citation>
    <scope>NUCLEOTIDE SEQUENCE [LARGE SCALE GENOMIC DNA]</scope>
    <source>
        <strain evidence="6 7">GSS09</strain>
    </source>
</reference>
<gene>
    <name evidence="6" type="ORF">B0537_13915</name>
</gene>
<protein>
    <submittedName>
        <fullName evidence="6">Precorrin isomerase</fullName>
    </submittedName>
</protein>
<dbReference type="Proteomes" id="UP000189464">
    <property type="component" value="Chromosome"/>
</dbReference>
<feature type="domain" description="Cobalamin biosynthesis precorrin-8X methylmutase CobH/CbiC" evidence="5">
    <location>
        <begin position="13"/>
        <end position="207"/>
    </location>
</feature>